<evidence type="ECO:0000313" key="3">
    <source>
        <dbReference type="EMBL" id="JAT20515.1"/>
    </source>
</evidence>
<keyword evidence="2" id="KW-0732">Signal</keyword>
<gene>
    <name evidence="3" type="ORF">g.54218</name>
</gene>
<evidence type="ECO:0000256" key="2">
    <source>
        <dbReference type="SAM" id="SignalP"/>
    </source>
</evidence>
<evidence type="ECO:0000256" key="1">
    <source>
        <dbReference type="SAM" id="MobiDB-lite"/>
    </source>
</evidence>
<feature type="chain" id="PRO_5008587232" description="Cathepsin propeptide inhibitor domain-containing protein" evidence="2">
    <location>
        <begin position="23"/>
        <end position="137"/>
    </location>
</feature>
<proteinExistence type="predicted"/>
<accession>A0A1B6LA45</accession>
<feature type="compositionally biased region" description="Basic and acidic residues" evidence="1">
    <location>
        <begin position="120"/>
        <end position="137"/>
    </location>
</feature>
<dbReference type="PROSITE" id="PS51257">
    <property type="entry name" value="PROKAR_LIPOPROTEIN"/>
    <property type="match status" value="1"/>
</dbReference>
<protein>
    <recommendedName>
        <fullName evidence="4">Cathepsin propeptide inhibitor domain-containing protein</fullName>
    </recommendedName>
</protein>
<feature type="region of interest" description="Disordered" evidence="1">
    <location>
        <begin position="107"/>
        <end position="137"/>
    </location>
</feature>
<evidence type="ECO:0008006" key="4">
    <source>
        <dbReference type="Google" id="ProtNLM"/>
    </source>
</evidence>
<dbReference type="EMBL" id="GEBQ01019462">
    <property type="protein sequence ID" value="JAT20515.1"/>
    <property type="molecule type" value="Transcribed_RNA"/>
</dbReference>
<sequence length="137" mass="16450">MRWCRVGVGTLVLLTIVSCSLAEKSEKSWMSRFYDTLHSNWFDFLKPDNRSEIEKSWDSLLELSGNVADQHKDHFFFDDKYGHGEEVDLDHLDDIDKELEEELKLRRQREKRQVNRAGRHKEQLDHVDRHKEQLDHM</sequence>
<organism evidence="3">
    <name type="scientific">Graphocephala atropunctata</name>
    <dbReference type="NCBI Taxonomy" id="36148"/>
    <lineage>
        <taxon>Eukaryota</taxon>
        <taxon>Metazoa</taxon>
        <taxon>Ecdysozoa</taxon>
        <taxon>Arthropoda</taxon>
        <taxon>Hexapoda</taxon>
        <taxon>Insecta</taxon>
        <taxon>Pterygota</taxon>
        <taxon>Neoptera</taxon>
        <taxon>Paraneoptera</taxon>
        <taxon>Hemiptera</taxon>
        <taxon>Auchenorrhyncha</taxon>
        <taxon>Membracoidea</taxon>
        <taxon>Cicadellidae</taxon>
        <taxon>Cicadellinae</taxon>
        <taxon>Cicadellini</taxon>
        <taxon>Graphocephala</taxon>
    </lineage>
</organism>
<feature type="signal peptide" evidence="2">
    <location>
        <begin position="1"/>
        <end position="22"/>
    </location>
</feature>
<feature type="non-terminal residue" evidence="3">
    <location>
        <position position="137"/>
    </location>
</feature>
<name>A0A1B6LA45_9HEMI</name>
<dbReference type="AlphaFoldDB" id="A0A1B6LA45"/>
<reference evidence="3" key="1">
    <citation type="submission" date="2015-11" db="EMBL/GenBank/DDBJ databases">
        <title>De novo transcriptome assembly of four potential Pierce s Disease insect vectors from Arizona vineyards.</title>
        <authorList>
            <person name="Tassone E.E."/>
        </authorList>
    </citation>
    <scope>NUCLEOTIDE SEQUENCE</scope>
</reference>